<proteinExistence type="predicted"/>
<protein>
    <submittedName>
        <fullName evidence="1">Uncharacterized protein</fullName>
    </submittedName>
</protein>
<accession>A0A9P4JX38</accession>
<sequence length="166" mass="17974">MPSHCPVASLKDRSPYSLGGRVHPVPAIIHNGLDDPSTIVAVAARPECLDLWGFRGSEWRAYAQPFSSTLILSFASHLAGSIWPTTNEDICSADYTEYCWGTKTRWRSPLSLKGLPTGDMPSARGLILFAHTVATGIAISSSSLSIIFRHLNNNSAGRLLPPMRVA</sequence>
<keyword evidence="2" id="KW-1185">Reference proteome</keyword>
<reference evidence="2" key="1">
    <citation type="journal article" date="2020" name="Stud. Mycol.">
        <title>101 Dothideomycetes genomes: A test case for predicting lifestyles and emergence of pathogens.</title>
        <authorList>
            <person name="Haridas S."/>
            <person name="Albert R."/>
            <person name="Binder M."/>
            <person name="Bloem J."/>
            <person name="LaButti K."/>
            <person name="Salamov A."/>
            <person name="Andreopoulos B."/>
            <person name="Baker S."/>
            <person name="Barry K."/>
            <person name="Bills G."/>
            <person name="Bluhm B."/>
            <person name="Cannon C."/>
            <person name="Castanera R."/>
            <person name="Culley D."/>
            <person name="Daum C."/>
            <person name="Ezra D."/>
            <person name="Gonzalez J."/>
            <person name="Henrissat B."/>
            <person name="Kuo A."/>
            <person name="Liang C."/>
            <person name="Lipzen A."/>
            <person name="Lutzoni F."/>
            <person name="Magnuson J."/>
            <person name="Mondo S."/>
            <person name="Nolan M."/>
            <person name="Ohm R."/>
            <person name="Pangilinan J."/>
            <person name="Park H.-J."/>
            <person name="Ramirez L."/>
            <person name="Alfaro M."/>
            <person name="Sun H."/>
            <person name="Tritt A."/>
            <person name="Yoshinaga Y."/>
            <person name="Zwiers L.-H."/>
            <person name="Turgeon B."/>
            <person name="Goodwin S."/>
            <person name="Spatafora J."/>
            <person name="Crous P."/>
            <person name="Grigoriev I."/>
        </authorList>
    </citation>
    <scope>NUCLEOTIDE SEQUENCE [LARGE SCALE GENOMIC DNA]</scope>
    <source>
        <strain evidence="2">CBS 304.66</strain>
    </source>
</reference>
<dbReference type="EMBL" id="ML986740">
    <property type="protein sequence ID" value="KAF2258774.1"/>
    <property type="molecule type" value="Genomic_DNA"/>
</dbReference>
<organism evidence="1 2">
    <name type="scientific">Lojkania enalia</name>
    <dbReference type="NCBI Taxonomy" id="147567"/>
    <lineage>
        <taxon>Eukaryota</taxon>
        <taxon>Fungi</taxon>
        <taxon>Dikarya</taxon>
        <taxon>Ascomycota</taxon>
        <taxon>Pezizomycotina</taxon>
        <taxon>Dothideomycetes</taxon>
        <taxon>Pleosporomycetidae</taxon>
        <taxon>Pleosporales</taxon>
        <taxon>Pleosporales incertae sedis</taxon>
        <taxon>Lojkania</taxon>
    </lineage>
</organism>
<evidence type="ECO:0000313" key="1">
    <source>
        <dbReference type="EMBL" id="KAF2258774.1"/>
    </source>
</evidence>
<dbReference type="AlphaFoldDB" id="A0A9P4JX38"/>
<dbReference type="Proteomes" id="UP000800093">
    <property type="component" value="Unassembled WGS sequence"/>
</dbReference>
<gene>
    <name evidence="1" type="ORF">CC78DRAFT_586713</name>
</gene>
<comment type="caution">
    <text evidence="1">The sequence shown here is derived from an EMBL/GenBank/DDBJ whole genome shotgun (WGS) entry which is preliminary data.</text>
</comment>
<evidence type="ECO:0000313" key="2">
    <source>
        <dbReference type="Proteomes" id="UP000800093"/>
    </source>
</evidence>
<name>A0A9P4JX38_9PLEO</name>